<dbReference type="SUPFAM" id="SSF48452">
    <property type="entry name" value="TPR-like"/>
    <property type="match status" value="1"/>
</dbReference>
<dbReference type="AlphaFoldDB" id="A0A7W3QMJ7"/>
<dbReference type="SMART" id="SM00028">
    <property type="entry name" value="TPR"/>
    <property type="match status" value="3"/>
</dbReference>
<sequence>MSDAHQGSHEGMADPRLEAEGELSMARLALDDGELGHAAEHVARALVHSPALPEAHELLARLAGHPGGGPELFALEEPVFLGTVLARAHVLAARGAHAEAFRLLVSAQCHQPEVGWADVPWMRDPALAAKLPPEEISAGVVRLTGVLPDPVPEEERAALEPFAGLVRVAAVAHPGEATLLWTGSMLLRRVGTADEAIDLAMRAEAADPSFNAAMALGYAYRAARRWDDAKHAWLRALELDPDNTALLTDIGELMATAGRPDEALEWVERALRIDPDCPSAFPTACGMRFDRDGGLFHLVAMADHLRAHPDNGHADRLLTHTAQRRYWLGHIPRPSEAVVNVLRQITEQDPIPDSVDLALSALEAPSALMAFAHVVPGSPVMVERSQEPDLRRPVPEVFDGTPVGGVARRVWEYDGLVARPAVPPPSPQAVEVVGRFAGYRWRHLPAAYDDAVHLSGLSLDDLLGLLVHPPVAPDPAETPEWIRSVQAWACLGIAHHRADQPWAESERRSVLVDLAYGPEDWVTEAALLALVAVAWTHPEARADVAGLVAWRFLAALRASRTRAVTILDSLAFLVRATPEIDDDVRGVADEIVDRSAG</sequence>
<feature type="repeat" description="TPR" evidence="1">
    <location>
        <begin position="210"/>
        <end position="243"/>
    </location>
</feature>
<dbReference type="Proteomes" id="UP000572680">
    <property type="component" value="Unassembled WGS sequence"/>
</dbReference>
<feature type="repeat" description="TPR" evidence="1">
    <location>
        <begin position="244"/>
        <end position="277"/>
    </location>
</feature>
<organism evidence="2 3">
    <name type="scientific">Actinomadura namibiensis</name>
    <dbReference type="NCBI Taxonomy" id="182080"/>
    <lineage>
        <taxon>Bacteria</taxon>
        <taxon>Bacillati</taxon>
        <taxon>Actinomycetota</taxon>
        <taxon>Actinomycetes</taxon>
        <taxon>Streptosporangiales</taxon>
        <taxon>Thermomonosporaceae</taxon>
        <taxon>Actinomadura</taxon>
    </lineage>
</organism>
<accession>A0A7W3QMJ7</accession>
<dbReference type="InterPro" id="IPR011990">
    <property type="entry name" value="TPR-like_helical_dom_sf"/>
</dbReference>
<keyword evidence="1" id="KW-0802">TPR repeat</keyword>
<evidence type="ECO:0000313" key="2">
    <source>
        <dbReference type="EMBL" id="MBA8952571.1"/>
    </source>
</evidence>
<dbReference type="Pfam" id="PF13432">
    <property type="entry name" value="TPR_16"/>
    <property type="match status" value="1"/>
</dbReference>
<gene>
    <name evidence="2" type="ORF">HNR61_004217</name>
</gene>
<dbReference type="InterPro" id="IPR019734">
    <property type="entry name" value="TPR_rpt"/>
</dbReference>
<evidence type="ECO:0000256" key="1">
    <source>
        <dbReference type="PROSITE-ProRule" id="PRU00339"/>
    </source>
</evidence>
<evidence type="ECO:0000313" key="3">
    <source>
        <dbReference type="Proteomes" id="UP000572680"/>
    </source>
</evidence>
<name>A0A7W3QMJ7_ACTNM</name>
<dbReference type="EMBL" id="JACJIA010000005">
    <property type="protein sequence ID" value="MBA8952571.1"/>
    <property type="molecule type" value="Genomic_DNA"/>
</dbReference>
<dbReference type="RefSeq" id="WP_312898006.1">
    <property type="nucleotide sequence ID" value="NZ_BAAALP010000005.1"/>
</dbReference>
<proteinExistence type="predicted"/>
<protein>
    <submittedName>
        <fullName evidence="2">Tetratricopeptide (TPR) repeat protein</fullName>
    </submittedName>
</protein>
<dbReference type="Gene3D" id="1.25.40.10">
    <property type="entry name" value="Tetratricopeptide repeat domain"/>
    <property type="match status" value="1"/>
</dbReference>
<reference evidence="2 3" key="1">
    <citation type="submission" date="2020-08" db="EMBL/GenBank/DDBJ databases">
        <title>Genomic Encyclopedia of Type Strains, Phase IV (KMG-IV): sequencing the most valuable type-strain genomes for metagenomic binning, comparative biology and taxonomic classification.</title>
        <authorList>
            <person name="Goeker M."/>
        </authorList>
    </citation>
    <scope>NUCLEOTIDE SEQUENCE [LARGE SCALE GENOMIC DNA]</scope>
    <source>
        <strain evidence="2 3">DSM 44197</strain>
    </source>
</reference>
<comment type="caution">
    <text evidence="2">The sequence shown here is derived from an EMBL/GenBank/DDBJ whole genome shotgun (WGS) entry which is preliminary data.</text>
</comment>
<keyword evidence="3" id="KW-1185">Reference proteome</keyword>
<dbReference type="PROSITE" id="PS50005">
    <property type="entry name" value="TPR"/>
    <property type="match status" value="2"/>
</dbReference>